<keyword evidence="2" id="KW-1185">Reference proteome</keyword>
<dbReference type="PANTHER" id="PTHR32015">
    <property type="entry name" value="FASTING INDUCED LIPASE"/>
    <property type="match status" value="1"/>
</dbReference>
<dbReference type="PANTHER" id="PTHR32015:SF3">
    <property type="entry name" value="TRIACYLGLYCEROL LIPASE"/>
    <property type="match status" value="1"/>
</dbReference>
<reference evidence="3" key="1">
    <citation type="submission" date="2016-11" db="UniProtKB">
        <authorList>
            <consortium name="WormBaseParasite"/>
        </authorList>
    </citation>
    <scope>IDENTIFICATION</scope>
</reference>
<evidence type="ECO:0000256" key="1">
    <source>
        <dbReference type="SAM" id="SignalP"/>
    </source>
</evidence>
<accession>A0A1I7Y4T8</accession>
<dbReference type="AlphaFoldDB" id="A0A1I7Y4T8"/>
<sequence length="283" mass="30036">MMVHLKNGLLFCVLVSVTRATISSSFKTYLDANFGAGVGDAVARTDVGGGGSYGGGSHEGGTPTSRQPVIIVHGITNNAGNFDKIRDHFLSKGYTDEDIYGTTYGDSGKTNVLFVTMECSYVKHIRMFIQAVASFTSSKVDILGFSMGSPIARKAILGGTCVDTGEQLGPPLTDLVDTFVGIAGANHGSFLCLVPFGSCNMVNGMSCFSRYLSDINAKKRYEGAHIFTIYSTGDEKVGHQACGKLASAIDGEDQSFQKEGLNHDGVMYGTVDMQYNLVNAHSA</sequence>
<organism evidence="2 3">
    <name type="scientific">Steinernema glaseri</name>
    <dbReference type="NCBI Taxonomy" id="37863"/>
    <lineage>
        <taxon>Eukaryota</taxon>
        <taxon>Metazoa</taxon>
        <taxon>Ecdysozoa</taxon>
        <taxon>Nematoda</taxon>
        <taxon>Chromadorea</taxon>
        <taxon>Rhabditida</taxon>
        <taxon>Tylenchina</taxon>
        <taxon>Panagrolaimomorpha</taxon>
        <taxon>Strongyloidoidea</taxon>
        <taxon>Steinernematidae</taxon>
        <taxon>Steinernema</taxon>
    </lineage>
</organism>
<feature type="chain" id="PRO_5009311731" evidence="1">
    <location>
        <begin position="21"/>
        <end position="283"/>
    </location>
</feature>
<keyword evidence="1" id="KW-0732">Signal</keyword>
<dbReference type="InterPro" id="IPR029058">
    <property type="entry name" value="AB_hydrolase_fold"/>
</dbReference>
<dbReference type="FunFam" id="3.40.50.1820:FF:000377">
    <property type="entry name" value="LIPaSe related"/>
    <property type="match status" value="1"/>
</dbReference>
<dbReference type="InterPro" id="IPR002918">
    <property type="entry name" value="Lipase_EstA/Esterase_EstB"/>
</dbReference>
<evidence type="ECO:0000313" key="3">
    <source>
        <dbReference type="WBParaSite" id="L893_g12742.t1"/>
    </source>
</evidence>
<evidence type="ECO:0000313" key="2">
    <source>
        <dbReference type="Proteomes" id="UP000095287"/>
    </source>
</evidence>
<dbReference type="WBParaSite" id="L893_g12742.t1">
    <property type="protein sequence ID" value="L893_g12742.t1"/>
    <property type="gene ID" value="L893_g12742"/>
</dbReference>
<dbReference type="Gene3D" id="3.40.50.1820">
    <property type="entry name" value="alpha/beta hydrolase"/>
    <property type="match status" value="1"/>
</dbReference>
<protein>
    <submittedName>
        <fullName evidence="3">Lipase_GDSL domain-containing protein</fullName>
    </submittedName>
</protein>
<dbReference type="Pfam" id="PF01674">
    <property type="entry name" value="Lipase_2"/>
    <property type="match status" value="1"/>
</dbReference>
<dbReference type="GO" id="GO:0016298">
    <property type="term" value="F:lipase activity"/>
    <property type="evidence" value="ECO:0007669"/>
    <property type="project" value="TreeGrafter"/>
</dbReference>
<proteinExistence type="predicted"/>
<dbReference type="SUPFAM" id="SSF53474">
    <property type="entry name" value="alpha/beta-Hydrolases"/>
    <property type="match status" value="1"/>
</dbReference>
<name>A0A1I7Y4T8_9BILA</name>
<dbReference type="Proteomes" id="UP000095287">
    <property type="component" value="Unplaced"/>
</dbReference>
<feature type="signal peptide" evidence="1">
    <location>
        <begin position="1"/>
        <end position="20"/>
    </location>
</feature>
<dbReference type="GO" id="GO:0016042">
    <property type="term" value="P:lipid catabolic process"/>
    <property type="evidence" value="ECO:0007669"/>
    <property type="project" value="InterPro"/>
</dbReference>